<dbReference type="PANTHER" id="PTHR37206">
    <property type="entry name" value="TRANSMEMBRANE PROTEIN"/>
    <property type="match status" value="1"/>
</dbReference>
<gene>
    <name evidence="3" type="ORF">SLEP1_g12409</name>
</gene>
<dbReference type="EMBL" id="BPVZ01000014">
    <property type="protein sequence ID" value="GKU99583.1"/>
    <property type="molecule type" value="Genomic_DNA"/>
</dbReference>
<feature type="transmembrane region" description="Helical" evidence="2">
    <location>
        <begin position="113"/>
        <end position="135"/>
    </location>
</feature>
<dbReference type="AlphaFoldDB" id="A0AAV5II60"/>
<sequence>MNGAGEQESLTDWEEIQSPFLKLQSTEPDRIVCTSNDDLSVFPPNHHEGLQTPSQDVHVPIFNQEEPTPLVPSPDEEADRKPGKADNGIGKVLSYGISRAVARIRYYVVSRGWGCLLTFRSVAGVVAAILLSLAYEKVRRWRGTAREERQHKLFLLIKEKDQKINQLLLQISQLNQLLYSRRRVPVFRTG</sequence>
<reference evidence="3 4" key="1">
    <citation type="journal article" date="2021" name="Commun. Biol.">
        <title>The genome of Shorea leprosula (Dipterocarpaceae) highlights the ecological relevance of drought in aseasonal tropical rainforests.</title>
        <authorList>
            <person name="Ng K.K.S."/>
            <person name="Kobayashi M.J."/>
            <person name="Fawcett J.A."/>
            <person name="Hatakeyama M."/>
            <person name="Paape T."/>
            <person name="Ng C.H."/>
            <person name="Ang C.C."/>
            <person name="Tnah L.H."/>
            <person name="Lee C.T."/>
            <person name="Nishiyama T."/>
            <person name="Sese J."/>
            <person name="O'Brien M.J."/>
            <person name="Copetti D."/>
            <person name="Mohd Noor M.I."/>
            <person name="Ong R.C."/>
            <person name="Putra M."/>
            <person name="Sireger I.Z."/>
            <person name="Indrioko S."/>
            <person name="Kosugi Y."/>
            <person name="Izuno A."/>
            <person name="Isagi Y."/>
            <person name="Lee S.L."/>
            <person name="Shimizu K.K."/>
        </authorList>
    </citation>
    <scope>NUCLEOTIDE SEQUENCE [LARGE SCALE GENOMIC DNA]</scope>
    <source>
        <strain evidence="3">214</strain>
    </source>
</reference>
<dbReference type="PANTHER" id="PTHR37206:SF4">
    <property type="entry name" value="TRANSMEMBRANE PROTEIN"/>
    <property type="match status" value="1"/>
</dbReference>
<dbReference type="Proteomes" id="UP001054252">
    <property type="component" value="Unassembled WGS sequence"/>
</dbReference>
<protein>
    <submittedName>
        <fullName evidence="3">Uncharacterized protein</fullName>
    </submittedName>
</protein>
<feature type="region of interest" description="Disordered" evidence="1">
    <location>
        <begin position="65"/>
        <end position="85"/>
    </location>
</feature>
<evidence type="ECO:0000256" key="1">
    <source>
        <dbReference type="SAM" id="MobiDB-lite"/>
    </source>
</evidence>
<accession>A0AAV5II60</accession>
<feature type="region of interest" description="Disordered" evidence="1">
    <location>
        <begin position="34"/>
        <end position="53"/>
    </location>
</feature>
<name>A0AAV5II60_9ROSI</name>
<evidence type="ECO:0000313" key="3">
    <source>
        <dbReference type="EMBL" id="GKU99583.1"/>
    </source>
</evidence>
<keyword evidence="4" id="KW-1185">Reference proteome</keyword>
<proteinExistence type="predicted"/>
<keyword evidence="2" id="KW-0472">Membrane</keyword>
<keyword evidence="2" id="KW-0812">Transmembrane</keyword>
<comment type="caution">
    <text evidence="3">The sequence shown here is derived from an EMBL/GenBank/DDBJ whole genome shotgun (WGS) entry which is preliminary data.</text>
</comment>
<evidence type="ECO:0000256" key="2">
    <source>
        <dbReference type="SAM" id="Phobius"/>
    </source>
</evidence>
<evidence type="ECO:0000313" key="4">
    <source>
        <dbReference type="Proteomes" id="UP001054252"/>
    </source>
</evidence>
<keyword evidence="2" id="KW-1133">Transmembrane helix</keyword>
<organism evidence="3 4">
    <name type="scientific">Rubroshorea leprosula</name>
    <dbReference type="NCBI Taxonomy" id="152421"/>
    <lineage>
        <taxon>Eukaryota</taxon>
        <taxon>Viridiplantae</taxon>
        <taxon>Streptophyta</taxon>
        <taxon>Embryophyta</taxon>
        <taxon>Tracheophyta</taxon>
        <taxon>Spermatophyta</taxon>
        <taxon>Magnoliopsida</taxon>
        <taxon>eudicotyledons</taxon>
        <taxon>Gunneridae</taxon>
        <taxon>Pentapetalae</taxon>
        <taxon>rosids</taxon>
        <taxon>malvids</taxon>
        <taxon>Malvales</taxon>
        <taxon>Dipterocarpaceae</taxon>
        <taxon>Rubroshorea</taxon>
    </lineage>
</organism>